<accession>A0AAD6ZPK9</accession>
<sequence>MPAPSSCASNDSGRSFFDHPRPAPSTPSSRSARSTPEGLVIPPIPPTNDPLVVTLDTHGHRVFLRVSDAPLQVDSSHVRRLVQFNAAPVPKCANCAELAIDCSFVEAGIPCPPCAILGIPDCDWTNPYWFAQNLRHCRDAYIRHERDSLVTAVREDHLAPSLFEREFERVQVWFYASAQGAITRFLLNARATRDLAVRGYGALANASTDVAHLLRFLAIATESRMHPLTLQIVANRVQTIIASMMS</sequence>
<comment type="caution">
    <text evidence="2">The sequence shown here is derived from an EMBL/GenBank/DDBJ whole genome shotgun (WGS) entry which is preliminary data.</text>
</comment>
<feature type="compositionally biased region" description="Low complexity" evidence="1">
    <location>
        <begin position="26"/>
        <end position="36"/>
    </location>
</feature>
<feature type="region of interest" description="Disordered" evidence="1">
    <location>
        <begin position="1"/>
        <end position="43"/>
    </location>
</feature>
<name>A0AAD6ZPK9_9AGAR</name>
<reference evidence="2" key="1">
    <citation type="submission" date="2023-03" db="EMBL/GenBank/DDBJ databases">
        <title>Massive genome expansion in bonnet fungi (Mycena s.s.) driven by repeated elements and novel gene families across ecological guilds.</title>
        <authorList>
            <consortium name="Lawrence Berkeley National Laboratory"/>
            <person name="Harder C.B."/>
            <person name="Miyauchi S."/>
            <person name="Viragh M."/>
            <person name="Kuo A."/>
            <person name="Thoen E."/>
            <person name="Andreopoulos B."/>
            <person name="Lu D."/>
            <person name="Skrede I."/>
            <person name="Drula E."/>
            <person name="Henrissat B."/>
            <person name="Morin E."/>
            <person name="Kohler A."/>
            <person name="Barry K."/>
            <person name="LaButti K."/>
            <person name="Morin E."/>
            <person name="Salamov A."/>
            <person name="Lipzen A."/>
            <person name="Mereny Z."/>
            <person name="Hegedus B."/>
            <person name="Baldrian P."/>
            <person name="Stursova M."/>
            <person name="Weitz H."/>
            <person name="Taylor A."/>
            <person name="Grigoriev I.V."/>
            <person name="Nagy L.G."/>
            <person name="Martin F."/>
            <person name="Kauserud H."/>
        </authorList>
    </citation>
    <scope>NUCLEOTIDE SEQUENCE</scope>
    <source>
        <strain evidence="2">CBHHK002</strain>
    </source>
</reference>
<dbReference type="AlphaFoldDB" id="A0AAD6ZPK9"/>
<dbReference type="EMBL" id="JARIHO010000034">
    <property type="protein sequence ID" value="KAJ7333496.1"/>
    <property type="molecule type" value="Genomic_DNA"/>
</dbReference>
<evidence type="ECO:0000256" key="1">
    <source>
        <dbReference type="SAM" id="MobiDB-lite"/>
    </source>
</evidence>
<feature type="compositionally biased region" description="Polar residues" evidence="1">
    <location>
        <begin position="1"/>
        <end position="13"/>
    </location>
</feature>
<evidence type="ECO:0000313" key="3">
    <source>
        <dbReference type="Proteomes" id="UP001218218"/>
    </source>
</evidence>
<protein>
    <submittedName>
        <fullName evidence="2">Uncharacterized protein</fullName>
    </submittedName>
</protein>
<dbReference type="Proteomes" id="UP001218218">
    <property type="component" value="Unassembled WGS sequence"/>
</dbReference>
<gene>
    <name evidence="2" type="ORF">DFH08DRAFT_966314</name>
</gene>
<evidence type="ECO:0000313" key="2">
    <source>
        <dbReference type="EMBL" id="KAJ7333496.1"/>
    </source>
</evidence>
<proteinExistence type="predicted"/>
<organism evidence="2 3">
    <name type="scientific">Mycena albidolilacea</name>
    <dbReference type="NCBI Taxonomy" id="1033008"/>
    <lineage>
        <taxon>Eukaryota</taxon>
        <taxon>Fungi</taxon>
        <taxon>Dikarya</taxon>
        <taxon>Basidiomycota</taxon>
        <taxon>Agaricomycotina</taxon>
        <taxon>Agaricomycetes</taxon>
        <taxon>Agaricomycetidae</taxon>
        <taxon>Agaricales</taxon>
        <taxon>Marasmiineae</taxon>
        <taxon>Mycenaceae</taxon>
        <taxon>Mycena</taxon>
    </lineage>
</organism>
<keyword evidence="3" id="KW-1185">Reference proteome</keyword>